<dbReference type="SMART" id="SM00728">
    <property type="entry name" value="ChW"/>
    <property type="match status" value="9"/>
</dbReference>
<dbReference type="AlphaFoldDB" id="A0A1H1KWZ9"/>
<evidence type="ECO:0000256" key="4">
    <source>
        <dbReference type="SAM" id="MobiDB-lite"/>
    </source>
</evidence>
<dbReference type="PROSITE" id="PS51257">
    <property type="entry name" value="PROKAR_LIPOPROTEIN"/>
    <property type="match status" value="1"/>
</dbReference>
<dbReference type="PROSITE" id="PS51904">
    <property type="entry name" value="GLYCOSYL_HYDROL_F25_2"/>
    <property type="match status" value="1"/>
</dbReference>
<dbReference type="InterPro" id="IPR018077">
    <property type="entry name" value="Glyco_hydro_fam25_subgr"/>
</dbReference>
<dbReference type="Gene3D" id="3.20.20.80">
    <property type="entry name" value="Glycosidases"/>
    <property type="match status" value="1"/>
</dbReference>
<dbReference type="InterPro" id="IPR017853">
    <property type="entry name" value="GH"/>
</dbReference>
<dbReference type="GO" id="GO:0009253">
    <property type="term" value="P:peptidoglycan catabolic process"/>
    <property type="evidence" value="ECO:0007669"/>
    <property type="project" value="InterPro"/>
</dbReference>
<evidence type="ECO:0000256" key="2">
    <source>
        <dbReference type="ARBA" id="ARBA00022801"/>
    </source>
</evidence>
<organism evidence="5 6">
    <name type="scientific">Parafannyhessea umbonata</name>
    <dbReference type="NCBI Taxonomy" id="604330"/>
    <lineage>
        <taxon>Bacteria</taxon>
        <taxon>Bacillati</taxon>
        <taxon>Actinomycetota</taxon>
        <taxon>Coriobacteriia</taxon>
        <taxon>Coriobacteriales</taxon>
        <taxon>Atopobiaceae</taxon>
        <taxon>Parafannyhessea</taxon>
    </lineage>
</organism>
<feature type="region of interest" description="Disordered" evidence="4">
    <location>
        <begin position="218"/>
        <end position="247"/>
    </location>
</feature>
<keyword evidence="2" id="KW-0378">Hydrolase</keyword>
<dbReference type="Proteomes" id="UP000199480">
    <property type="component" value="Chromosome I"/>
</dbReference>
<dbReference type="Pfam" id="PF01183">
    <property type="entry name" value="Glyco_hydro_25"/>
    <property type="match status" value="1"/>
</dbReference>
<dbReference type="InterPro" id="IPR006637">
    <property type="entry name" value="ChW"/>
</dbReference>
<dbReference type="OrthoDB" id="3171425at2"/>
<proteinExistence type="inferred from homology"/>
<comment type="similarity">
    <text evidence="1">Belongs to the glycosyl hydrolase 25 family.</text>
</comment>
<dbReference type="PANTHER" id="PTHR34135:SF2">
    <property type="entry name" value="LYSOZYME"/>
    <property type="match status" value="1"/>
</dbReference>
<protein>
    <submittedName>
        <fullName evidence="5">Uncharacterized conserved protein YjdB, contains Ig-like domain</fullName>
    </submittedName>
</protein>
<dbReference type="InterPro" id="IPR002053">
    <property type="entry name" value="Glyco_hydro_25"/>
</dbReference>
<sequence>MRGMARGRLESLSIATLVSTLLAMACVLCAVSAYGEETPSASAHDAADITFKLGKGVPATDAANEELGWRKVATVASASELAAVGDDAAEPDGTSFSYVELGGEDRDKIEVSVKAGDSNWSDWTKGDSEQEQVSDGKVPMQCVRLRLASDDVSEYAIAYRVHVAGSGWLGWCADGEVAGCETDGTVVDDLEVVFVKRGEGNELAMFLSGQDKAAYVGSDNAGGATEANRENAADSEDSSTSAGLPAARPSASSAVTASVSYRAHVQNIGWQSYVSDGETAGTTSRGLRVEALSLGVAGVSGGIRYRAHVQNIGWQGWHADGEDCGTTGRGLRVEALQIELTGAASANYDVYYRTHVQNVGWTSWSKNGATSGTTGMGLRVEAVQVLLVKHGQAIPTGDGAAYSKFANRTYSSPTIRYQTHVQSVGWQAETNDGNMAGTQGRSLRLEALRVSVAGVSGGIQYRAHVQNIGWQSWENDGSIAGTEGQGLRMEALEVQLTGDVASSYDVYYRVHVSDIGWMAWAKNGETAGTVGLGRRVEAVQMKLVKKGSPAPSGEDEKASYPSIYAPEITYATSSVGGDWQATVKDAEVSGTTGKSLSIGRLRAQLSSPSSYGGINYQVSTDGTDWSDVVSDGVDAGVSGSALKAVRLSLTGAAAKYCDVWYCVHVSNIGWLGWTRNGCDAGTEISSDSIEAIQVVVKLKSSSAPGSTVKPFAYQDLLNGIDIASHQAGIDVAGVSADFVFVKATQGTWYKNQLPSKGYDYAAWADKILASGKLLGFYHYAEGGDPVKEAEYFYDAIKAYKGRAVVALDWEEQENKLFGTGFDVQWCKRFLDRIAELMEAKPLIYMSKSTTRMYDWGSVATSYPLWVAQYASNNTTGYQSNPWTDSYSFGAWAKPLVFQYSATGRVSGYEGDLDLDLFYGSRNSWVALQ</sequence>
<name>A0A1H1KWZ9_9ACTN</name>
<evidence type="ECO:0000256" key="3">
    <source>
        <dbReference type="ARBA" id="ARBA00023295"/>
    </source>
</evidence>
<reference evidence="6" key="1">
    <citation type="submission" date="2016-10" db="EMBL/GenBank/DDBJ databases">
        <authorList>
            <person name="Varghese N."/>
            <person name="Submissions S."/>
        </authorList>
    </citation>
    <scope>NUCLEOTIDE SEQUENCE [LARGE SCALE GENOMIC DNA]</scope>
    <source>
        <strain evidence="6">DSM 22620</strain>
    </source>
</reference>
<dbReference type="GO" id="GO:0016998">
    <property type="term" value="P:cell wall macromolecule catabolic process"/>
    <property type="evidence" value="ECO:0007669"/>
    <property type="project" value="InterPro"/>
</dbReference>
<gene>
    <name evidence="5" type="ORF">SAMN04489857_0428</name>
</gene>
<dbReference type="SUPFAM" id="SSF51445">
    <property type="entry name" value="(Trans)glycosidases"/>
    <property type="match status" value="1"/>
</dbReference>
<dbReference type="Pfam" id="PF07538">
    <property type="entry name" value="ChW"/>
    <property type="match status" value="7"/>
</dbReference>
<dbReference type="GO" id="GO:0016052">
    <property type="term" value="P:carbohydrate catabolic process"/>
    <property type="evidence" value="ECO:0007669"/>
    <property type="project" value="TreeGrafter"/>
</dbReference>
<dbReference type="PANTHER" id="PTHR34135">
    <property type="entry name" value="LYSOZYME"/>
    <property type="match status" value="1"/>
</dbReference>
<evidence type="ECO:0000313" key="6">
    <source>
        <dbReference type="Proteomes" id="UP000199480"/>
    </source>
</evidence>
<accession>A0A1H1KWZ9</accession>
<dbReference type="EMBL" id="LT629759">
    <property type="protein sequence ID" value="SDR66532.1"/>
    <property type="molecule type" value="Genomic_DNA"/>
</dbReference>
<evidence type="ECO:0000256" key="1">
    <source>
        <dbReference type="ARBA" id="ARBA00010646"/>
    </source>
</evidence>
<evidence type="ECO:0000313" key="5">
    <source>
        <dbReference type="EMBL" id="SDR66532.1"/>
    </source>
</evidence>
<dbReference type="SMART" id="SM00641">
    <property type="entry name" value="Glyco_25"/>
    <property type="match status" value="1"/>
</dbReference>
<keyword evidence="3" id="KW-0326">Glycosidase</keyword>
<dbReference type="GO" id="GO:0003796">
    <property type="term" value="F:lysozyme activity"/>
    <property type="evidence" value="ECO:0007669"/>
    <property type="project" value="InterPro"/>
</dbReference>